<dbReference type="AlphaFoldDB" id="A0A6J4EEZ9"/>
<evidence type="ECO:0000313" key="4">
    <source>
        <dbReference type="Proteomes" id="UP000509383"/>
    </source>
</evidence>
<dbReference type="KEGG" id="ptw:TUM18999_61200"/>
<evidence type="ECO:0000313" key="2">
    <source>
        <dbReference type="EMBL" id="BCG27929.1"/>
    </source>
</evidence>
<name>A0A6J4EEZ9_9PSED</name>
<feature type="region of interest" description="Disordered" evidence="1">
    <location>
        <begin position="635"/>
        <end position="667"/>
    </location>
</feature>
<evidence type="ECO:0000313" key="3">
    <source>
        <dbReference type="EMBL" id="GJN52540.1"/>
    </source>
</evidence>
<protein>
    <recommendedName>
        <fullName evidence="6">Transposase</fullName>
    </recommendedName>
</protein>
<evidence type="ECO:0000313" key="5">
    <source>
        <dbReference type="Proteomes" id="UP001054892"/>
    </source>
</evidence>
<reference evidence="2 4" key="1">
    <citation type="submission" date="2020-05" db="EMBL/GenBank/DDBJ databases">
        <title>Characterization of novel class B3 metallo-beta-lactamase from novel Pseudomonas species.</title>
        <authorList>
            <person name="Yamada K."/>
            <person name="Aoki K."/>
            <person name="Ishii Y."/>
        </authorList>
    </citation>
    <scope>NUCLEOTIDE SEQUENCE [LARGE SCALE GENOMIC DNA]</scope>
    <source>
        <strain evidence="2 4">TUM18999</strain>
        <strain evidence="3 5">TUM20286</strain>
    </source>
</reference>
<accession>A0A6J4EEZ9</accession>
<dbReference type="Proteomes" id="UP000509383">
    <property type="component" value="Chromosome"/>
</dbReference>
<dbReference type="Proteomes" id="UP001054892">
    <property type="component" value="Unassembled WGS sequence"/>
</dbReference>
<feature type="region of interest" description="Disordered" evidence="1">
    <location>
        <begin position="422"/>
        <end position="443"/>
    </location>
</feature>
<evidence type="ECO:0000256" key="1">
    <source>
        <dbReference type="SAM" id="MobiDB-lite"/>
    </source>
</evidence>
<gene>
    <name evidence="2" type="ORF">TUM18999_61200</name>
    <name evidence="3" type="ORF">TUM20286_22920</name>
</gene>
<sequence>MKIGDQLIVKEKFCGLVTGVEYYFLCSIAEIERVRLVVFNKHDTVYAAQFISMPRDDFEEGLVEGKITHAEVQRKFPIWLSKLEDIDISFLEQSRRSTVKTYSQYVQGRYEVIHEAICNREEILKSDNPNRMLNYLASQKGRKQNPGRFKLWFFAYTLFSDNVWALMPEFSNIGGWDREAKGQESRFGRRDQYGAPAMFNADSEMKKKIKSGFKRYGGPHESRKSTYRKVLEREFGCIAIMDDSDNEKFIHPDSVPFPSIDQFNYWVSVMFDEKDIQEHQKGKYAAKAKSGHVGKFSEGLSSVYEKVEFDGYYLCEKVVSLDGETMIPAFCVVKAVCVLSGAILGIGFARGAESLEAYKMALFSMAINKGKFQSLFGYKSRHEWPCEGLGPDIVTDRGPGAALEIKFGHDWISTLELTPSESGQSKATVESSHRRKKNVPDDKGHFQSRLDYIQLAKREIARAIAHNHSSDASARLTPRMWKEEFAPTPHNIWSYFSLRGRTSARAMAFDNAVRNFLAPRSVTIKRDGIYLEGFNYFLTELESSGLFDYVARNGSISASAYVMNMCVRYIWLEHRGVIYELSARYPIRVADEEKFITIFELEELAKIRAKTKSKHRRAVPAVHAIADEDFYESTGETMDSGERKTGRYKRTASVRRAEADQKQLQGR</sequence>
<proteinExistence type="predicted"/>
<evidence type="ECO:0008006" key="6">
    <source>
        <dbReference type="Google" id="ProtNLM"/>
    </source>
</evidence>
<dbReference type="EMBL" id="BQKM01000004">
    <property type="protein sequence ID" value="GJN52540.1"/>
    <property type="molecule type" value="Genomic_DNA"/>
</dbReference>
<keyword evidence="5" id="KW-1185">Reference proteome</keyword>
<dbReference type="EMBL" id="AP023189">
    <property type="protein sequence ID" value="BCG27929.1"/>
    <property type="molecule type" value="Genomic_DNA"/>
</dbReference>
<organism evidence="2 4">
    <name type="scientific">Pseudomonas tohonis</name>
    <dbReference type="NCBI Taxonomy" id="2725477"/>
    <lineage>
        <taxon>Bacteria</taxon>
        <taxon>Pseudomonadati</taxon>
        <taxon>Pseudomonadota</taxon>
        <taxon>Gammaproteobacteria</taxon>
        <taxon>Pseudomonadales</taxon>
        <taxon>Pseudomonadaceae</taxon>
        <taxon>Pseudomonas</taxon>
    </lineage>
</organism>
<dbReference type="RefSeq" id="WP_173174578.1">
    <property type="nucleotide sequence ID" value="NZ_AP023189.1"/>
</dbReference>